<name>A0AAJ0ANR0_9PEZI</name>
<dbReference type="GeneID" id="85456885"/>
<accession>A0AAJ0ANR0</accession>
<dbReference type="EMBL" id="JAHMHR010000020">
    <property type="protein sequence ID" value="KAK1675808.1"/>
    <property type="molecule type" value="Genomic_DNA"/>
</dbReference>
<dbReference type="Proteomes" id="UP001224890">
    <property type="component" value="Unassembled WGS sequence"/>
</dbReference>
<sequence>MVLSNIVEDLGKGAYPAISEVKEDIVQASVQQGNDGVKVPSVTPISDHALFVPRYDKGMKDITAGVGKLQVHYELLSQRLSSFGTRLSTAEKKRKKLVKVSNAVERKIEARRAEVQSLDIKFLCEGIKDRDLDLLLEMETSELWGAKTRRNIQMEKIDKKLDEIDRFIEAHEAT</sequence>
<protein>
    <submittedName>
        <fullName evidence="1">Uncharacterized protein</fullName>
    </submittedName>
</protein>
<gene>
    <name evidence="1" type="ORF">BDP55DRAFT_631989</name>
</gene>
<keyword evidence="2" id="KW-1185">Reference proteome</keyword>
<organism evidence="1 2">
    <name type="scientific">Colletotrichum godetiae</name>
    <dbReference type="NCBI Taxonomy" id="1209918"/>
    <lineage>
        <taxon>Eukaryota</taxon>
        <taxon>Fungi</taxon>
        <taxon>Dikarya</taxon>
        <taxon>Ascomycota</taxon>
        <taxon>Pezizomycotina</taxon>
        <taxon>Sordariomycetes</taxon>
        <taxon>Hypocreomycetidae</taxon>
        <taxon>Glomerellales</taxon>
        <taxon>Glomerellaceae</taxon>
        <taxon>Colletotrichum</taxon>
        <taxon>Colletotrichum acutatum species complex</taxon>
    </lineage>
</organism>
<evidence type="ECO:0000313" key="2">
    <source>
        <dbReference type="Proteomes" id="UP001224890"/>
    </source>
</evidence>
<dbReference type="RefSeq" id="XP_060429811.1">
    <property type="nucleotide sequence ID" value="XM_060572359.1"/>
</dbReference>
<reference evidence="1" key="1">
    <citation type="submission" date="2021-06" db="EMBL/GenBank/DDBJ databases">
        <title>Comparative genomics, transcriptomics and evolutionary studies reveal genomic signatures of adaptation to plant cell wall in hemibiotrophic fungi.</title>
        <authorList>
            <consortium name="DOE Joint Genome Institute"/>
            <person name="Baroncelli R."/>
            <person name="Diaz J.F."/>
            <person name="Benocci T."/>
            <person name="Peng M."/>
            <person name="Battaglia E."/>
            <person name="Haridas S."/>
            <person name="Andreopoulos W."/>
            <person name="Labutti K."/>
            <person name="Pangilinan J."/>
            <person name="Floch G.L."/>
            <person name="Makela M.R."/>
            <person name="Henrissat B."/>
            <person name="Grigoriev I.V."/>
            <person name="Crouch J.A."/>
            <person name="De Vries R.P."/>
            <person name="Sukno S.A."/>
            <person name="Thon M.R."/>
        </authorList>
    </citation>
    <scope>NUCLEOTIDE SEQUENCE</scope>
    <source>
        <strain evidence="1">CBS 193.32</strain>
    </source>
</reference>
<comment type="caution">
    <text evidence="1">The sequence shown here is derived from an EMBL/GenBank/DDBJ whole genome shotgun (WGS) entry which is preliminary data.</text>
</comment>
<proteinExistence type="predicted"/>
<dbReference type="AlphaFoldDB" id="A0AAJ0ANR0"/>
<evidence type="ECO:0000313" key="1">
    <source>
        <dbReference type="EMBL" id="KAK1675808.1"/>
    </source>
</evidence>